<proteinExistence type="predicted"/>
<sequence length="259" mass="26356">MAARLALFLLATANVIQAKSVCSQWCKENFPAGRGCNPCTSLANKSTGPCYECGPLSLHPEKQLCGGVCIDTSADNTNCGSCGTTCSADQACTAGACVNNEPECKAPFVLCNGACIDTSTDNANCGSCGNICSANQTCTAGACVTNERNCENPFVCGSMPTSCGNGGPEADCMCFATARPGVSLCLDAFALAACSSTACASDEDCSADRICISTCCGMTCGLKSAAVCTNAAAPAKLFRKASLDELRANLPWLNKHASS</sequence>
<feature type="signal peptide" evidence="1">
    <location>
        <begin position="1"/>
        <end position="18"/>
    </location>
</feature>
<gene>
    <name evidence="2" type="ORF">QBC42DRAFT_328958</name>
</gene>
<reference evidence="2" key="1">
    <citation type="journal article" date="2023" name="Mol. Phylogenet. Evol.">
        <title>Genome-scale phylogeny and comparative genomics of the fungal order Sordariales.</title>
        <authorList>
            <person name="Hensen N."/>
            <person name="Bonometti L."/>
            <person name="Westerberg I."/>
            <person name="Brannstrom I.O."/>
            <person name="Guillou S."/>
            <person name="Cros-Aarteil S."/>
            <person name="Calhoun S."/>
            <person name="Haridas S."/>
            <person name="Kuo A."/>
            <person name="Mondo S."/>
            <person name="Pangilinan J."/>
            <person name="Riley R."/>
            <person name="LaButti K."/>
            <person name="Andreopoulos B."/>
            <person name="Lipzen A."/>
            <person name="Chen C."/>
            <person name="Yan M."/>
            <person name="Daum C."/>
            <person name="Ng V."/>
            <person name="Clum A."/>
            <person name="Steindorff A."/>
            <person name="Ohm R.A."/>
            <person name="Martin F."/>
            <person name="Silar P."/>
            <person name="Natvig D.O."/>
            <person name="Lalanne C."/>
            <person name="Gautier V."/>
            <person name="Ament-Velasquez S.L."/>
            <person name="Kruys A."/>
            <person name="Hutchinson M.I."/>
            <person name="Powell A.J."/>
            <person name="Barry K."/>
            <person name="Miller A.N."/>
            <person name="Grigoriev I.V."/>
            <person name="Debuchy R."/>
            <person name="Gladieux P."/>
            <person name="Hiltunen Thoren M."/>
            <person name="Johannesson H."/>
        </authorList>
    </citation>
    <scope>NUCLEOTIDE SEQUENCE</scope>
    <source>
        <strain evidence="2">PSN324</strain>
    </source>
</reference>
<name>A0AAV9HNY2_9PEZI</name>
<dbReference type="Proteomes" id="UP001321749">
    <property type="component" value="Unassembled WGS sequence"/>
</dbReference>
<keyword evidence="1" id="KW-0732">Signal</keyword>
<comment type="caution">
    <text evidence="2">The sequence shown here is derived from an EMBL/GenBank/DDBJ whole genome shotgun (WGS) entry which is preliminary data.</text>
</comment>
<protein>
    <submittedName>
        <fullName evidence="2">Uncharacterized protein</fullName>
    </submittedName>
</protein>
<reference evidence="2" key="2">
    <citation type="submission" date="2023-06" db="EMBL/GenBank/DDBJ databases">
        <authorList>
            <consortium name="Lawrence Berkeley National Laboratory"/>
            <person name="Mondo S.J."/>
            <person name="Hensen N."/>
            <person name="Bonometti L."/>
            <person name="Westerberg I."/>
            <person name="Brannstrom I.O."/>
            <person name="Guillou S."/>
            <person name="Cros-Aarteil S."/>
            <person name="Calhoun S."/>
            <person name="Haridas S."/>
            <person name="Kuo A."/>
            <person name="Pangilinan J."/>
            <person name="Riley R."/>
            <person name="Labutti K."/>
            <person name="Andreopoulos B."/>
            <person name="Lipzen A."/>
            <person name="Chen C."/>
            <person name="Yanf M."/>
            <person name="Daum C."/>
            <person name="Ng V."/>
            <person name="Clum A."/>
            <person name="Steindorff A."/>
            <person name="Ohm R."/>
            <person name="Martin F."/>
            <person name="Silar P."/>
            <person name="Natvig D."/>
            <person name="Lalanne C."/>
            <person name="Gautier V."/>
            <person name="Ament-Velasquez S.L."/>
            <person name="Kruys A."/>
            <person name="Hutchinson M.I."/>
            <person name="Powell A.J."/>
            <person name="Barry K."/>
            <person name="Miller A.N."/>
            <person name="Grigoriev I.V."/>
            <person name="Debuchy R."/>
            <person name="Gladieux P."/>
            <person name="Thoren M.H."/>
            <person name="Johannesson H."/>
        </authorList>
    </citation>
    <scope>NUCLEOTIDE SEQUENCE</scope>
    <source>
        <strain evidence="2">PSN324</strain>
    </source>
</reference>
<dbReference type="AlphaFoldDB" id="A0AAV9HNY2"/>
<evidence type="ECO:0000256" key="1">
    <source>
        <dbReference type="SAM" id="SignalP"/>
    </source>
</evidence>
<dbReference type="EMBL" id="MU864985">
    <property type="protein sequence ID" value="KAK4461700.1"/>
    <property type="molecule type" value="Genomic_DNA"/>
</dbReference>
<organism evidence="2 3">
    <name type="scientific">Cladorrhinum samala</name>
    <dbReference type="NCBI Taxonomy" id="585594"/>
    <lineage>
        <taxon>Eukaryota</taxon>
        <taxon>Fungi</taxon>
        <taxon>Dikarya</taxon>
        <taxon>Ascomycota</taxon>
        <taxon>Pezizomycotina</taxon>
        <taxon>Sordariomycetes</taxon>
        <taxon>Sordariomycetidae</taxon>
        <taxon>Sordariales</taxon>
        <taxon>Podosporaceae</taxon>
        <taxon>Cladorrhinum</taxon>
    </lineage>
</organism>
<feature type="chain" id="PRO_5043440599" evidence="1">
    <location>
        <begin position="19"/>
        <end position="259"/>
    </location>
</feature>
<keyword evidence="3" id="KW-1185">Reference proteome</keyword>
<accession>A0AAV9HNY2</accession>
<evidence type="ECO:0000313" key="2">
    <source>
        <dbReference type="EMBL" id="KAK4461700.1"/>
    </source>
</evidence>
<evidence type="ECO:0000313" key="3">
    <source>
        <dbReference type="Proteomes" id="UP001321749"/>
    </source>
</evidence>